<dbReference type="OrthoDB" id="1467485at2"/>
<dbReference type="Proteomes" id="UP000184048">
    <property type="component" value="Unassembled WGS sequence"/>
</dbReference>
<dbReference type="Pfam" id="PF13568">
    <property type="entry name" value="OMP_b-brl_2"/>
    <property type="match status" value="1"/>
</dbReference>
<protein>
    <submittedName>
        <fullName evidence="2">Outer membrane protein beta-barrel domain-containing protein</fullName>
    </submittedName>
</protein>
<dbReference type="AlphaFoldDB" id="A0A1M5AX81"/>
<evidence type="ECO:0000259" key="1">
    <source>
        <dbReference type="Pfam" id="PF13568"/>
    </source>
</evidence>
<reference evidence="2 3" key="1">
    <citation type="submission" date="2016-11" db="EMBL/GenBank/DDBJ databases">
        <authorList>
            <person name="Jaros S."/>
            <person name="Januszkiewicz K."/>
            <person name="Wedrychowicz H."/>
        </authorList>
    </citation>
    <scope>NUCLEOTIDE SEQUENCE [LARGE SCALE GENOMIC DNA]</scope>
    <source>
        <strain evidence="2 3">DSM 18119</strain>
    </source>
</reference>
<organism evidence="2 3">
    <name type="scientific">Flavisolibacter ginsengisoli DSM 18119</name>
    <dbReference type="NCBI Taxonomy" id="1121884"/>
    <lineage>
        <taxon>Bacteria</taxon>
        <taxon>Pseudomonadati</taxon>
        <taxon>Bacteroidota</taxon>
        <taxon>Chitinophagia</taxon>
        <taxon>Chitinophagales</taxon>
        <taxon>Chitinophagaceae</taxon>
        <taxon>Flavisolibacter</taxon>
    </lineage>
</organism>
<dbReference type="STRING" id="1121884.SAMN02745131_02390"/>
<name>A0A1M5AX81_9BACT</name>
<sequence>MLHIQRTKAKNLKSRAFFLVLFFTVSYTSFSQKVLYQEDHDNKAYYFGISLGISKASFHTHLSPGFMEQDSIMVAEPMNNGGFNLGLLATMNLTRRFELRFNPQLMFTERNIRYQLKYKDQDFGYQVDKKVESVITSFPLQVKFNSDRIGNFRVYMLGGGKVDIDLASNAKARKADDMIRINRFDYGIEAGVGFNFYFPSFILSPEIKISNGLSNLHDRNENLNYSRILEAIQSRMIVFTIHLEG</sequence>
<dbReference type="EMBL" id="FQUU01000009">
    <property type="protein sequence ID" value="SHF34813.1"/>
    <property type="molecule type" value="Genomic_DNA"/>
</dbReference>
<gene>
    <name evidence="2" type="ORF">SAMN02745131_02390</name>
</gene>
<dbReference type="RefSeq" id="WP_072835559.1">
    <property type="nucleotide sequence ID" value="NZ_FQUU01000009.1"/>
</dbReference>
<evidence type="ECO:0000313" key="2">
    <source>
        <dbReference type="EMBL" id="SHF34813.1"/>
    </source>
</evidence>
<evidence type="ECO:0000313" key="3">
    <source>
        <dbReference type="Proteomes" id="UP000184048"/>
    </source>
</evidence>
<proteinExistence type="predicted"/>
<feature type="domain" description="Outer membrane protein beta-barrel" evidence="1">
    <location>
        <begin position="65"/>
        <end position="217"/>
    </location>
</feature>
<accession>A0A1M5AX81</accession>
<keyword evidence="3" id="KW-1185">Reference proteome</keyword>
<dbReference type="InterPro" id="IPR025665">
    <property type="entry name" value="Beta-barrel_OMP_2"/>
</dbReference>